<organism evidence="1 2">
    <name type="scientific">Enterococcus columbae DSM 7374 = ATCC 51263</name>
    <dbReference type="NCBI Taxonomy" id="1121865"/>
    <lineage>
        <taxon>Bacteria</taxon>
        <taxon>Bacillati</taxon>
        <taxon>Bacillota</taxon>
        <taxon>Bacilli</taxon>
        <taxon>Lactobacillales</taxon>
        <taxon>Enterococcaceae</taxon>
        <taxon>Enterococcus</taxon>
    </lineage>
</organism>
<accession>S0KBD7</accession>
<reference evidence="1 2" key="1">
    <citation type="submission" date="2013-03" db="EMBL/GenBank/DDBJ databases">
        <title>The Genome Sequence of Enterococcus columbae ATCC_51263 (PacBio/Illumina hybrid assembly).</title>
        <authorList>
            <consortium name="The Broad Institute Genomics Platform"/>
            <consortium name="The Broad Institute Genome Sequencing Center for Infectious Disease"/>
            <person name="Earl A."/>
            <person name="Russ C."/>
            <person name="Gilmore M."/>
            <person name="Surin D."/>
            <person name="Walker B."/>
            <person name="Young S."/>
            <person name="Zeng Q."/>
            <person name="Gargeya S."/>
            <person name="Fitzgerald M."/>
            <person name="Haas B."/>
            <person name="Abouelleil A."/>
            <person name="Allen A.W."/>
            <person name="Alvarado L."/>
            <person name="Arachchi H.M."/>
            <person name="Berlin A.M."/>
            <person name="Chapman S.B."/>
            <person name="Gainer-Dewar J."/>
            <person name="Goldberg J."/>
            <person name="Griggs A."/>
            <person name="Gujja S."/>
            <person name="Hansen M."/>
            <person name="Howarth C."/>
            <person name="Imamovic A."/>
            <person name="Ireland A."/>
            <person name="Larimer J."/>
            <person name="McCowan C."/>
            <person name="Murphy C."/>
            <person name="Pearson M."/>
            <person name="Poon T.W."/>
            <person name="Priest M."/>
            <person name="Roberts A."/>
            <person name="Saif S."/>
            <person name="Shea T."/>
            <person name="Sisk P."/>
            <person name="Sykes S."/>
            <person name="Wortman J."/>
            <person name="Nusbaum C."/>
            <person name="Birren B."/>
        </authorList>
    </citation>
    <scope>NUCLEOTIDE SEQUENCE [LARGE SCALE GENOMIC DNA]</scope>
    <source>
        <strain evidence="1 2">ATCC 51263</strain>
    </source>
</reference>
<dbReference type="Proteomes" id="UP000014113">
    <property type="component" value="Unassembled WGS sequence"/>
</dbReference>
<evidence type="ECO:0000313" key="2">
    <source>
        <dbReference type="Proteomes" id="UP000014113"/>
    </source>
</evidence>
<proteinExistence type="predicted"/>
<dbReference type="AlphaFoldDB" id="S0KBD7"/>
<dbReference type="PATRIC" id="fig|1121865.3.peg.1071"/>
<evidence type="ECO:0008006" key="3">
    <source>
        <dbReference type="Google" id="ProtNLM"/>
    </source>
</evidence>
<dbReference type="SUPFAM" id="SSF89447">
    <property type="entry name" value="AbrB/MazE/MraZ-like"/>
    <property type="match status" value="1"/>
</dbReference>
<dbReference type="InterPro" id="IPR037914">
    <property type="entry name" value="SpoVT-AbrB_sf"/>
</dbReference>
<evidence type="ECO:0000313" key="1">
    <source>
        <dbReference type="EMBL" id="EOW80544.1"/>
    </source>
</evidence>
<dbReference type="Gene3D" id="2.10.260.10">
    <property type="match status" value="1"/>
</dbReference>
<protein>
    <recommendedName>
        <fullName evidence="3">SpoVT-AbrB domain-containing protein</fullName>
    </recommendedName>
</protein>
<dbReference type="RefSeq" id="WP_016183243.1">
    <property type="nucleotide sequence ID" value="NZ_JXKI01000001.1"/>
</dbReference>
<comment type="caution">
    <text evidence="1">The sequence shown here is derived from an EMBL/GenBank/DDBJ whole genome shotgun (WGS) entry which is preliminary data.</text>
</comment>
<gene>
    <name evidence="1" type="ORF">I568_01721</name>
</gene>
<name>S0KBD7_9ENTE</name>
<dbReference type="EMBL" id="ASWJ01000008">
    <property type="protein sequence ID" value="EOW80544.1"/>
    <property type="molecule type" value="Genomic_DNA"/>
</dbReference>
<sequence length="91" mass="10600">METKIIQLQNFHAIQLPDAIIQQLHWSVGNTVVLEVNPTQETLTLHIQKLAQNLYETDFVQNYDFDEDRKNDPLLRNNWPLIGKEKASSIN</sequence>
<keyword evidence="2" id="KW-1185">Reference proteome</keyword>